<evidence type="ECO:0000256" key="3">
    <source>
        <dbReference type="ARBA" id="ARBA00014923"/>
    </source>
</evidence>
<name>A0ABP0ZU87_9ASCO</name>
<evidence type="ECO:0000256" key="7">
    <source>
        <dbReference type="ARBA" id="ARBA00029392"/>
    </source>
</evidence>
<comment type="catalytic activity">
    <reaction evidence="9">
        <text>S-hexadecanoyl-L-cysteinyl-[protein] + H2O = L-cysteinyl-[protein] + hexadecanoate + H(+)</text>
        <dbReference type="Rhea" id="RHEA:19233"/>
        <dbReference type="Rhea" id="RHEA-COMP:10131"/>
        <dbReference type="Rhea" id="RHEA-COMP:11032"/>
        <dbReference type="ChEBI" id="CHEBI:7896"/>
        <dbReference type="ChEBI" id="CHEBI:15377"/>
        <dbReference type="ChEBI" id="CHEBI:15378"/>
        <dbReference type="ChEBI" id="CHEBI:29950"/>
        <dbReference type="ChEBI" id="CHEBI:74151"/>
        <dbReference type="EC" id="3.1.2.22"/>
    </reaction>
</comment>
<evidence type="ECO:0000256" key="2">
    <source>
        <dbReference type="ARBA" id="ARBA00012423"/>
    </source>
</evidence>
<evidence type="ECO:0000256" key="6">
    <source>
        <dbReference type="ARBA" id="ARBA00022832"/>
    </source>
</evidence>
<dbReference type="SUPFAM" id="SSF53474">
    <property type="entry name" value="alpha/beta-Hydrolases"/>
    <property type="match status" value="1"/>
</dbReference>
<evidence type="ECO:0000259" key="10">
    <source>
        <dbReference type="Pfam" id="PF02230"/>
    </source>
</evidence>
<accession>A0ABP0ZU87</accession>
<reference evidence="11 12" key="1">
    <citation type="submission" date="2024-03" db="EMBL/GenBank/DDBJ databases">
        <authorList>
            <person name="Brejova B."/>
        </authorList>
    </citation>
    <scope>NUCLEOTIDE SEQUENCE [LARGE SCALE GENOMIC DNA]</scope>
    <source>
        <strain evidence="11 12">CBS 14171</strain>
    </source>
</reference>
<keyword evidence="12" id="KW-1185">Reference proteome</keyword>
<dbReference type="GeneID" id="92210643"/>
<dbReference type="PANTHER" id="PTHR10655">
    <property type="entry name" value="LYSOPHOSPHOLIPASE-RELATED"/>
    <property type="match status" value="1"/>
</dbReference>
<dbReference type="PANTHER" id="PTHR10655:SF17">
    <property type="entry name" value="LYSOPHOSPHOLIPASE-LIKE PROTEIN 1"/>
    <property type="match status" value="1"/>
</dbReference>
<dbReference type="InterPro" id="IPR003140">
    <property type="entry name" value="PLipase/COase/thioEstase"/>
</dbReference>
<dbReference type="InterPro" id="IPR029058">
    <property type="entry name" value="AB_hydrolase_fold"/>
</dbReference>
<dbReference type="EMBL" id="OZ022411">
    <property type="protein sequence ID" value="CAK9441579.1"/>
    <property type="molecule type" value="Genomic_DNA"/>
</dbReference>
<keyword evidence="4" id="KW-0719">Serine esterase</keyword>
<comment type="function">
    <text evidence="7">Hydrolyzes fatty acids from S-acylated cysteine residues in proteins with a strong preference for palmitoylated G-alpha proteins over other acyl substrates. Mediates the deacylation of G-alpha proteins such as GPA1 in vivo, but has weak or no activity toward palmitoylated Ras proteins. Has weak lysophospholipase activity in vitro; however such activity may not exist in vivo.</text>
</comment>
<keyword evidence="6" id="KW-0443">Lipid metabolism</keyword>
<organism evidence="11 12">
    <name type="scientific">Lodderomyces beijingensis</name>
    <dbReference type="NCBI Taxonomy" id="1775926"/>
    <lineage>
        <taxon>Eukaryota</taxon>
        <taxon>Fungi</taxon>
        <taxon>Dikarya</taxon>
        <taxon>Ascomycota</taxon>
        <taxon>Saccharomycotina</taxon>
        <taxon>Pichiomycetes</taxon>
        <taxon>Debaryomycetaceae</taxon>
        <taxon>Candida/Lodderomyces clade</taxon>
        <taxon>Lodderomyces</taxon>
    </lineage>
</organism>
<dbReference type="Proteomes" id="UP001497383">
    <property type="component" value="Chromosome 7"/>
</dbReference>
<proteinExistence type="inferred from homology"/>
<comment type="similarity">
    <text evidence="1">Belongs to the AB hydrolase superfamily. AB hydrolase 2 family.</text>
</comment>
<dbReference type="RefSeq" id="XP_066832385.1">
    <property type="nucleotide sequence ID" value="XM_066975780.1"/>
</dbReference>
<dbReference type="Gene3D" id="3.40.50.1820">
    <property type="entry name" value="alpha/beta hydrolase"/>
    <property type="match status" value="1"/>
</dbReference>
<evidence type="ECO:0000256" key="5">
    <source>
        <dbReference type="ARBA" id="ARBA00022801"/>
    </source>
</evidence>
<evidence type="ECO:0000313" key="12">
    <source>
        <dbReference type="Proteomes" id="UP001497383"/>
    </source>
</evidence>
<dbReference type="InterPro" id="IPR050565">
    <property type="entry name" value="LYPA1-2/EST-like"/>
</dbReference>
<feature type="domain" description="Phospholipase/carboxylesterase/thioesterase" evidence="10">
    <location>
        <begin position="9"/>
        <end position="234"/>
    </location>
</feature>
<gene>
    <name evidence="11" type="ORF">LODBEIA_P54470</name>
</gene>
<keyword evidence="5" id="KW-0378">Hydrolase</keyword>
<keyword evidence="6" id="KW-0276">Fatty acid metabolism</keyword>
<evidence type="ECO:0000256" key="1">
    <source>
        <dbReference type="ARBA" id="ARBA00006499"/>
    </source>
</evidence>
<sequence>MSVISAIRVPATSAPAKAAIIFVHGLGDSGQGWSFLPQFINRSGLIPHEISSSINYVFPNAPSIPITVNGGVSMPGWFDLYEFGNPNARQDVVGFFKSVSDVIKALIDEQVNKFNIPAENIIIGGFSQGAALSLATLATLNFKIGGVVALSGFVTPPVAQELEAKYLVKDVNYNTPVFQGHGTEDPLIAFAFAEKTAEYYKDKLGFKNLQFHAYKGIAHSASEEELADVINFIKGILTK</sequence>
<dbReference type="Pfam" id="PF02230">
    <property type="entry name" value="Abhydrolase_2"/>
    <property type="match status" value="1"/>
</dbReference>
<evidence type="ECO:0000313" key="11">
    <source>
        <dbReference type="EMBL" id="CAK9441579.1"/>
    </source>
</evidence>
<dbReference type="EC" id="3.1.2.22" evidence="2"/>
<evidence type="ECO:0000256" key="4">
    <source>
        <dbReference type="ARBA" id="ARBA00022487"/>
    </source>
</evidence>
<evidence type="ECO:0000256" key="9">
    <source>
        <dbReference type="ARBA" id="ARBA00047337"/>
    </source>
</evidence>
<evidence type="ECO:0000256" key="8">
    <source>
        <dbReference type="ARBA" id="ARBA00031195"/>
    </source>
</evidence>
<protein>
    <recommendedName>
        <fullName evidence="3">Acyl-protein thioesterase 1</fullName>
        <ecNumber evidence="2">3.1.2.22</ecNumber>
    </recommendedName>
    <alternativeName>
        <fullName evidence="8">Palmitoyl-protein hydrolase</fullName>
    </alternativeName>
</protein>